<feature type="transmembrane region" description="Helical" evidence="1">
    <location>
        <begin position="12"/>
        <end position="32"/>
    </location>
</feature>
<dbReference type="InterPro" id="IPR018729">
    <property type="entry name" value="DUF2269_transmembrane"/>
</dbReference>
<feature type="transmembrane region" description="Helical" evidence="1">
    <location>
        <begin position="53"/>
        <end position="76"/>
    </location>
</feature>
<keyword evidence="3" id="KW-1185">Reference proteome</keyword>
<feature type="transmembrane region" description="Helical" evidence="1">
    <location>
        <begin position="82"/>
        <end position="103"/>
    </location>
</feature>
<gene>
    <name evidence="2" type="ORF">SAMN05192549_11676</name>
</gene>
<keyword evidence="1" id="KW-1133">Transmembrane helix</keyword>
<dbReference type="STRING" id="551987.SAMN05192549_11676"/>
<dbReference type="Pfam" id="PF10027">
    <property type="entry name" value="DUF2269"/>
    <property type="match status" value="1"/>
</dbReference>
<sequence length="155" mass="17717">MMDYLAIKWLHILSATLMFGTGFGTAFYMFFTNRTRNVPAIAVVTRLVARADWWFTTPSIIIQPLSGLWMIHLAGFPLSSGWIVWSVALYLLAGACWLPVVWLQLRMRDMASAAVRTNEPLPARYWHYEKIWTALGVPAFGALIVVYWLMVHKPV</sequence>
<keyword evidence="1" id="KW-0472">Membrane</keyword>
<protein>
    <submittedName>
        <fullName evidence="2">Uncharacterized membrane protein</fullName>
    </submittedName>
</protein>
<dbReference type="OrthoDB" id="9786302at2"/>
<reference evidence="3" key="1">
    <citation type="submission" date="2016-11" db="EMBL/GenBank/DDBJ databases">
        <authorList>
            <person name="Varghese N."/>
            <person name="Submissions S."/>
        </authorList>
    </citation>
    <scope>NUCLEOTIDE SEQUENCE [LARGE SCALE GENOMIC DNA]</scope>
    <source>
        <strain evidence="3">Sac-22</strain>
    </source>
</reference>
<dbReference type="Proteomes" id="UP000184339">
    <property type="component" value="Unassembled WGS sequence"/>
</dbReference>
<dbReference type="EMBL" id="FRCX01000016">
    <property type="protein sequence ID" value="SHN43331.1"/>
    <property type="molecule type" value="Genomic_DNA"/>
</dbReference>
<keyword evidence="1" id="KW-0812">Transmembrane</keyword>
<name>A0A1M7RAV9_9BURK</name>
<evidence type="ECO:0000256" key="1">
    <source>
        <dbReference type="SAM" id="Phobius"/>
    </source>
</evidence>
<evidence type="ECO:0000313" key="2">
    <source>
        <dbReference type="EMBL" id="SHN43331.1"/>
    </source>
</evidence>
<feature type="transmembrane region" description="Helical" evidence="1">
    <location>
        <begin position="131"/>
        <end position="150"/>
    </location>
</feature>
<organism evidence="2 3">
    <name type="scientific">Duganella sacchari</name>
    <dbReference type="NCBI Taxonomy" id="551987"/>
    <lineage>
        <taxon>Bacteria</taxon>
        <taxon>Pseudomonadati</taxon>
        <taxon>Pseudomonadota</taxon>
        <taxon>Betaproteobacteria</taxon>
        <taxon>Burkholderiales</taxon>
        <taxon>Oxalobacteraceae</taxon>
        <taxon>Telluria group</taxon>
        <taxon>Duganella</taxon>
    </lineage>
</organism>
<proteinExistence type="predicted"/>
<dbReference type="AlphaFoldDB" id="A0A1M7RAV9"/>
<accession>A0A1M7RAV9</accession>
<evidence type="ECO:0000313" key="3">
    <source>
        <dbReference type="Proteomes" id="UP000184339"/>
    </source>
</evidence>